<evidence type="ECO:0000256" key="2">
    <source>
        <dbReference type="ARBA" id="ARBA00023242"/>
    </source>
</evidence>
<dbReference type="SUPFAM" id="SSF47819">
    <property type="entry name" value="HRDC-like"/>
    <property type="match status" value="1"/>
</dbReference>
<reference evidence="5" key="1">
    <citation type="submission" date="2017-08" db="EMBL/GenBank/DDBJ databases">
        <authorList>
            <person name="Polle J.E."/>
            <person name="Barry K."/>
            <person name="Cushman J."/>
            <person name="Schmutz J."/>
            <person name="Tran D."/>
            <person name="Hathwaick L.T."/>
            <person name="Yim W.C."/>
            <person name="Jenkins J."/>
            <person name="Mckie-Krisberg Z.M."/>
            <person name="Prochnik S."/>
            <person name="Lindquist E."/>
            <person name="Dockter R.B."/>
            <person name="Adam C."/>
            <person name="Molina H."/>
            <person name="Bunkerborg J."/>
            <person name="Jin E."/>
            <person name="Buchheim M."/>
            <person name="Magnuson J."/>
        </authorList>
    </citation>
    <scope>NUCLEOTIDE SEQUENCE</scope>
    <source>
        <strain evidence="5">CCAP 19/18</strain>
    </source>
</reference>
<dbReference type="EMBL" id="MU069960">
    <property type="protein sequence ID" value="KAF5831289.1"/>
    <property type="molecule type" value="Genomic_DNA"/>
</dbReference>
<comment type="subcellular location">
    <subcellularLocation>
        <location evidence="1">Nucleus</location>
    </subcellularLocation>
</comment>
<evidence type="ECO:0000256" key="3">
    <source>
        <dbReference type="ARBA" id="ARBA00025724"/>
    </source>
</evidence>
<sequence>MKGTRHSPGIGTNCEPAVAQILLPKKDDCVVTYLIAQDYTEQFAQTRNEEAVRDMRRVLTERGCHHYEIPIIMNLMPETAEEAIKLSPSLKDPARFPDDSLDQMLEEIIHYRQFQ</sequence>
<dbReference type="SMART" id="SM00657">
    <property type="entry name" value="RPOL4c"/>
    <property type="match status" value="1"/>
</dbReference>
<feature type="domain" description="RNA polymerase Rpb4/RPC9 core" evidence="4">
    <location>
        <begin position="1"/>
        <end position="115"/>
    </location>
</feature>
<dbReference type="InterPro" id="IPR038324">
    <property type="entry name" value="Rpb4/RPC9_sf"/>
</dbReference>
<accession>A0ABQ7G9L9</accession>
<evidence type="ECO:0000313" key="6">
    <source>
        <dbReference type="Proteomes" id="UP000815325"/>
    </source>
</evidence>
<dbReference type="InterPro" id="IPR005574">
    <property type="entry name" value="Rpb4/RPC9"/>
</dbReference>
<dbReference type="InterPro" id="IPR010997">
    <property type="entry name" value="HRDC-like_sf"/>
</dbReference>
<dbReference type="Proteomes" id="UP000815325">
    <property type="component" value="Unassembled WGS sequence"/>
</dbReference>
<dbReference type="InterPro" id="IPR006590">
    <property type="entry name" value="RNA_pol_Rpb4/RPC9_core"/>
</dbReference>
<evidence type="ECO:0000256" key="1">
    <source>
        <dbReference type="ARBA" id="ARBA00004123"/>
    </source>
</evidence>
<evidence type="ECO:0000259" key="4">
    <source>
        <dbReference type="SMART" id="SM00657"/>
    </source>
</evidence>
<comment type="caution">
    <text evidence="5">The sequence shown here is derived from an EMBL/GenBank/DDBJ whole genome shotgun (WGS) entry which is preliminary data.</text>
</comment>
<name>A0ABQ7G9L9_DUNSA</name>
<comment type="similarity">
    <text evidence="3">Belongs to the eukaryotic RPB4 RNA polymerase subunit family.</text>
</comment>
<keyword evidence="6" id="KW-1185">Reference proteome</keyword>
<keyword evidence="2" id="KW-0539">Nucleus</keyword>
<protein>
    <recommendedName>
        <fullName evidence="4">RNA polymerase Rpb4/RPC9 core domain-containing protein</fullName>
    </recommendedName>
</protein>
<evidence type="ECO:0000313" key="5">
    <source>
        <dbReference type="EMBL" id="KAF5831289.1"/>
    </source>
</evidence>
<proteinExistence type="inferred from homology"/>
<dbReference type="Gene3D" id="1.20.1250.40">
    <property type="match status" value="1"/>
</dbReference>
<dbReference type="Pfam" id="PF03874">
    <property type="entry name" value="RNA_pol_Rpb4"/>
    <property type="match status" value="1"/>
</dbReference>
<dbReference type="InterPro" id="IPR045222">
    <property type="entry name" value="Rpb4-like"/>
</dbReference>
<organism evidence="5 6">
    <name type="scientific">Dunaliella salina</name>
    <name type="common">Green alga</name>
    <name type="synonym">Protococcus salinus</name>
    <dbReference type="NCBI Taxonomy" id="3046"/>
    <lineage>
        <taxon>Eukaryota</taxon>
        <taxon>Viridiplantae</taxon>
        <taxon>Chlorophyta</taxon>
        <taxon>core chlorophytes</taxon>
        <taxon>Chlorophyceae</taxon>
        <taxon>CS clade</taxon>
        <taxon>Chlamydomonadales</taxon>
        <taxon>Dunaliellaceae</taxon>
        <taxon>Dunaliella</taxon>
    </lineage>
</organism>
<dbReference type="PANTHER" id="PTHR21297">
    <property type="entry name" value="DNA-DIRECTED RNA POLYMERASE II"/>
    <property type="match status" value="1"/>
</dbReference>
<gene>
    <name evidence="5" type="ORF">DUNSADRAFT_13345</name>
</gene>